<dbReference type="Pfam" id="PF13302">
    <property type="entry name" value="Acetyltransf_3"/>
    <property type="match status" value="1"/>
</dbReference>
<dbReference type="InterPro" id="IPR000182">
    <property type="entry name" value="GNAT_dom"/>
</dbReference>
<evidence type="ECO:0000313" key="2">
    <source>
        <dbReference type="EMBL" id="MFD1542376.1"/>
    </source>
</evidence>
<dbReference type="Proteomes" id="UP001597097">
    <property type="component" value="Unassembled WGS sequence"/>
</dbReference>
<sequence length="167" mass="18334">MLRAVHDHELPAIRRWRNHPKVRAASFTTHLIAEDEHARWWASVKDDPATSVLIYVHDGTAAGVVTFSGLDPAARSGDWGFYLDLAGLERSGALLPAWIGLERSAIDHAFGPLGLSTLRGEVLAGNEAARGLHRRFGFAEVAVHQRDIDGVRRDVVTVELTRKDVSA</sequence>
<keyword evidence="2" id="KW-0012">Acyltransferase</keyword>
<dbReference type="GO" id="GO:0016746">
    <property type="term" value="F:acyltransferase activity"/>
    <property type="evidence" value="ECO:0007669"/>
    <property type="project" value="UniProtKB-KW"/>
</dbReference>
<dbReference type="RefSeq" id="WP_219531350.1">
    <property type="nucleotide sequence ID" value="NZ_JAHKRM010000011.1"/>
</dbReference>
<comment type="caution">
    <text evidence="2">The sequence shown here is derived from an EMBL/GenBank/DDBJ whole genome shotgun (WGS) entry which is preliminary data.</text>
</comment>
<evidence type="ECO:0000259" key="1">
    <source>
        <dbReference type="Pfam" id="PF13302"/>
    </source>
</evidence>
<feature type="domain" description="N-acetyltransferase" evidence="1">
    <location>
        <begin position="2"/>
        <end position="138"/>
    </location>
</feature>
<protein>
    <submittedName>
        <fullName evidence="2">GNAT family N-acetyltransferase</fullName>
        <ecNumber evidence="2">2.3.1.-</ecNumber>
    </submittedName>
</protein>
<keyword evidence="2" id="KW-0808">Transferase</keyword>
<reference evidence="3" key="1">
    <citation type="journal article" date="2019" name="Int. J. Syst. Evol. Microbiol.">
        <title>The Global Catalogue of Microorganisms (GCM) 10K type strain sequencing project: providing services to taxonomists for standard genome sequencing and annotation.</title>
        <authorList>
            <consortium name="The Broad Institute Genomics Platform"/>
            <consortium name="The Broad Institute Genome Sequencing Center for Infectious Disease"/>
            <person name="Wu L."/>
            <person name="Ma J."/>
        </authorList>
    </citation>
    <scope>NUCLEOTIDE SEQUENCE [LARGE SCALE GENOMIC DNA]</scope>
    <source>
        <strain evidence="3">CGMCC 1.15399</strain>
    </source>
</reference>
<organism evidence="2 3">
    <name type="scientific">Nonomuraea guangzhouensis</name>
    <dbReference type="NCBI Taxonomy" id="1291555"/>
    <lineage>
        <taxon>Bacteria</taxon>
        <taxon>Bacillati</taxon>
        <taxon>Actinomycetota</taxon>
        <taxon>Actinomycetes</taxon>
        <taxon>Streptosporangiales</taxon>
        <taxon>Streptosporangiaceae</taxon>
        <taxon>Nonomuraea</taxon>
    </lineage>
</organism>
<accession>A0ABW4GHZ6</accession>
<gene>
    <name evidence="2" type="ORF">ACFSJ0_35355</name>
</gene>
<dbReference type="EC" id="2.3.1.-" evidence="2"/>
<name>A0ABW4GHZ6_9ACTN</name>
<proteinExistence type="predicted"/>
<keyword evidence="3" id="KW-1185">Reference proteome</keyword>
<dbReference type="EMBL" id="JBHUCM010000031">
    <property type="protein sequence ID" value="MFD1542376.1"/>
    <property type="molecule type" value="Genomic_DNA"/>
</dbReference>
<evidence type="ECO:0000313" key="3">
    <source>
        <dbReference type="Proteomes" id="UP001597097"/>
    </source>
</evidence>